<dbReference type="PANTHER" id="PTHR43857:SF1">
    <property type="entry name" value="YJGH FAMILY PROTEIN"/>
    <property type="match status" value="1"/>
</dbReference>
<organism evidence="1 2">
    <name type="scientific">Candidatus Dormiibacter inghamiae</name>
    <dbReference type="NCBI Taxonomy" id="3127013"/>
    <lineage>
        <taxon>Bacteria</taxon>
        <taxon>Bacillati</taxon>
        <taxon>Candidatus Dormiibacterota</taxon>
        <taxon>Candidatus Dormibacteria</taxon>
        <taxon>Candidatus Dormibacterales</taxon>
        <taxon>Candidatus Dormibacteraceae</taxon>
        <taxon>Candidatus Dormiibacter</taxon>
    </lineage>
</organism>
<accession>A0A934KFU2</accession>
<proteinExistence type="predicted"/>
<evidence type="ECO:0000313" key="1">
    <source>
        <dbReference type="EMBL" id="MBJ7602128.1"/>
    </source>
</evidence>
<dbReference type="PANTHER" id="PTHR43857">
    <property type="entry name" value="BLR7761 PROTEIN"/>
    <property type="match status" value="1"/>
</dbReference>
<evidence type="ECO:0000313" key="2">
    <source>
        <dbReference type="Proteomes" id="UP000620075"/>
    </source>
</evidence>
<comment type="caution">
    <text evidence="1">The sequence shown here is derived from an EMBL/GenBank/DDBJ whole genome shotgun (WGS) entry which is preliminary data.</text>
</comment>
<dbReference type="Pfam" id="PF01042">
    <property type="entry name" value="Ribonuc_L-PSP"/>
    <property type="match status" value="1"/>
</dbReference>
<protein>
    <submittedName>
        <fullName evidence="1">RidA family protein</fullName>
    </submittedName>
</protein>
<sequence>MSESRISSPSPYAPAIGFSAAVRAGGWVTTAGTTAVDGTGRMVGDDAYGQAREVLRKIGAALADAGARLDQVVQTRIYLTRSENWEAVGRAHGEVFADIRPAATMVVVAQLLDPRMLVEIEAVAFTGE</sequence>
<dbReference type="RefSeq" id="WP_338176522.1">
    <property type="nucleotide sequence ID" value="NZ_JAEKNQ010000013.1"/>
</dbReference>
<dbReference type="SUPFAM" id="SSF55298">
    <property type="entry name" value="YjgF-like"/>
    <property type="match status" value="1"/>
</dbReference>
<dbReference type="AlphaFoldDB" id="A0A934KFU2"/>
<dbReference type="InterPro" id="IPR006175">
    <property type="entry name" value="YjgF/YER057c/UK114"/>
</dbReference>
<dbReference type="Gene3D" id="3.30.1330.40">
    <property type="entry name" value="RutC-like"/>
    <property type="match status" value="1"/>
</dbReference>
<reference evidence="1 2" key="1">
    <citation type="submission" date="2020-10" db="EMBL/GenBank/DDBJ databases">
        <title>Ca. Dormibacterota MAGs.</title>
        <authorList>
            <person name="Montgomery K."/>
        </authorList>
    </citation>
    <scope>NUCLEOTIDE SEQUENCE [LARGE SCALE GENOMIC DNA]</scope>
    <source>
        <strain evidence="1">SC8811_S16_3</strain>
    </source>
</reference>
<dbReference type="Proteomes" id="UP000620075">
    <property type="component" value="Unassembled WGS sequence"/>
</dbReference>
<name>A0A934KFU2_9BACT</name>
<gene>
    <name evidence="1" type="ORF">JF888_02875</name>
</gene>
<dbReference type="EMBL" id="JAEKNQ010000013">
    <property type="protein sequence ID" value="MBJ7602128.1"/>
    <property type="molecule type" value="Genomic_DNA"/>
</dbReference>
<dbReference type="InterPro" id="IPR035959">
    <property type="entry name" value="RutC-like_sf"/>
</dbReference>
<dbReference type="CDD" id="cd06154">
    <property type="entry name" value="YjgF_YER057c_UK114_like_6"/>
    <property type="match status" value="1"/>
</dbReference>